<evidence type="ECO:0000259" key="2">
    <source>
        <dbReference type="PROSITE" id="PS50994"/>
    </source>
</evidence>
<reference evidence="3 4" key="1">
    <citation type="journal article" date="2018" name="Nat. Genet.">
        <title>The Rosa genome provides new insights in the design of modern roses.</title>
        <authorList>
            <person name="Bendahmane M."/>
        </authorList>
    </citation>
    <scope>NUCLEOTIDE SEQUENCE [LARGE SCALE GENOMIC DNA]</scope>
    <source>
        <strain evidence="4">cv. Old Blush</strain>
    </source>
</reference>
<dbReference type="InterPro" id="IPR002156">
    <property type="entry name" value="RNaseH_domain"/>
</dbReference>
<dbReference type="PANTHER" id="PTHR48475:SF1">
    <property type="entry name" value="RNASE H TYPE-1 DOMAIN-CONTAINING PROTEIN"/>
    <property type="match status" value="1"/>
</dbReference>
<dbReference type="InterPro" id="IPR012337">
    <property type="entry name" value="RNaseH-like_sf"/>
</dbReference>
<gene>
    <name evidence="3" type="ORF">RchiOBHm_Chr3g0462151</name>
</gene>
<dbReference type="GO" id="GO:0004523">
    <property type="term" value="F:RNA-DNA hybrid ribonuclease activity"/>
    <property type="evidence" value="ECO:0007669"/>
    <property type="project" value="InterPro"/>
</dbReference>
<dbReference type="InterPro" id="IPR001584">
    <property type="entry name" value="Integrase_cat-core"/>
</dbReference>
<dbReference type="PROSITE" id="PS50879">
    <property type="entry name" value="RNASE_H_1"/>
    <property type="match status" value="1"/>
</dbReference>
<accession>A0A2P6R8W3</accession>
<dbReference type="GO" id="GO:0015074">
    <property type="term" value="P:DNA integration"/>
    <property type="evidence" value="ECO:0007669"/>
    <property type="project" value="InterPro"/>
</dbReference>
<dbReference type="Gramene" id="PRQ42854">
    <property type="protein sequence ID" value="PRQ42854"/>
    <property type="gene ID" value="RchiOBHm_Chr3g0462151"/>
</dbReference>
<feature type="domain" description="Integrase catalytic" evidence="2">
    <location>
        <begin position="305"/>
        <end position="378"/>
    </location>
</feature>
<sequence length="378" mass="42833">MENIEMDTAQVGQMYHEPWLLYFDGSTTSDSAGAGIVIESPTGQKHQYAFKLDFNCTNNQAEYEALIIGLEVLEELGAIRVKVFGDSLLVINQMLQVFRCSNLSLATYYAAAQQLLSCFHDVEFHHLPRELNREANEMAQIASGVSILAGQTNKIITIERKSLPSLAERGMPADVFELDVPLGDWRFYIIQHLLMKIDGGGSRKIRMLSSKFTIKNGELLRKSPDDDLLLRCLGSEDAQLVMAEVHEGICGAHQAGIKMRWLIRRHGYYWPTILKDCIEYARGCAPCQLHGSIQRVPAFPMNPIVKPWPFRGWAMDIIGQISPPSSKQHRWILVATDYFTKWVEAVPFTSISSAEVIKFIEQNIIHRFGILETIRTYR</sequence>
<dbReference type="Pfam" id="PF17921">
    <property type="entry name" value="Integrase_H2C2"/>
    <property type="match status" value="1"/>
</dbReference>
<dbReference type="PANTHER" id="PTHR48475">
    <property type="entry name" value="RIBONUCLEASE H"/>
    <property type="match status" value="1"/>
</dbReference>
<dbReference type="GO" id="GO:0003676">
    <property type="term" value="F:nucleic acid binding"/>
    <property type="evidence" value="ECO:0007669"/>
    <property type="project" value="InterPro"/>
</dbReference>
<dbReference type="AlphaFoldDB" id="A0A2P6R8W3"/>
<dbReference type="Gene3D" id="1.10.340.70">
    <property type="match status" value="1"/>
</dbReference>
<organism evidence="3 4">
    <name type="scientific">Rosa chinensis</name>
    <name type="common">China rose</name>
    <dbReference type="NCBI Taxonomy" id="74649"/>
    <lineage>
        <taxon>Eukaryota</taxon>
        <taxon>Viridiplantae</taxon>
        <taxon>Streptophyta</taxon>
        <taxon>Embryophyta</taxon>
        <taxon>Tracheophyta</taxon>
        <taxon>Spermatophyta</taxon>
        <taxon>Magnoliopsida</taxon>
        <taxon>eudicotyledons</taxon>
        <taxon>Gunneridae</taxon>
        <taxon>Pentapetalae</taxon>
        <taxon>rosids</taxon>
        <taxon>fabids</taxon>
        <taxon>Rosales</taxon>
        <taxon>Rosaceae</taxon>
        <taxon>Rosoideae</taxon>
        <taxon>Rosoideae incertae sedis</taxon>
        <taxon>Rosa</taxon>
    </lineage>
</organism>
<protein>
    <submittedName>
        <fullName evidence="3">Putative ribonuclease H-like domain-containing protein</fullName>
    </submittedName>
</protein>
<dbReference type="SUPFAM" id="SSF53098">
    <property type="entry name" value="Ribonuclease H-like"/>
    <property type="match status" value="2"/>
</dbReference>
<evidence type="ECO:0000259" key="1">
    <source>
        <dbReference type="PROSITE" id="PS50879"/>
    </source>
</evidence>
<dbReference type="Pfam" id="PF13456">
    <property type="entry name" value="RVT_3"/>
    <property type="match status" value="1"/>
</dbReference>
<feature type="domain" description="RNase H type-1" evidence="1">
    <location>
        <begin position="15"/>
        <end position="148"/>
    </location>
</feature>
<dbReference type="EMBL" id="PDCK01000041">
    <property type="protein sequence ID" value="PRQ42854.1"/>
    <property type="molecule type" value="Genomic_DNA"/>
</dbReference>
<evidence type="ECO:0000313" key="4">
    <source>
        <dbReference type="Proteomes" id="UP000238479"/>
    </source>
</evidence>
<dbReference type="Proteomes" id="UP000238479">
    <property type="component" value="Chromosome 3"/>
</dbReference>
<evidence type="ECO:0000313" key="3">
    <source>
        <dbReference type="EMBL" id="PRQ42854.1"/>
    </source>
</evidence>
<name>A0A2P6R8W3_ROSCH</name>
<dbReference type="InterPro" id="IPR036397">
    <property type="entry name" value="RNaseH_sf"/>
</dbReference>
<dbReference type="OMA" id="MYVASTE"/>
<dbReference type="Gene3D" id="3.30.420.10">
    <property type="entry name" value="Ribonuclease H-like superfamily/Ribonuclease H"/>
    <property type="match status" value="2"/>
</dbReference>
<dbReference type="PROSITE" id="PS50994">
    <property type="entry name" value="INTEGRASE"/>
    <property type="match status" value="1"/>
</dbReference>
<proteinExistence type="predicted"/>
<comment type="caution">
    <text evidence="3">The sequence shown here is derived from an EMBL/GenBank/DDBJ whole genome shotgun (WGS) entry which is preliminary data.</text>
</comment>
<dbReference type="InterPro" id="IPR041588">
    <property type="entry name" value="Integrase_H2C2"/>
</dbReference>
<dbReference type="CDD" id="cd09279">
    <property type="entry name" value="RNase_HI_like"/>
    <property type="match status" value="1"/>
</dbReference>
<keyword evidence="4" id="KW-1185">Reference proteome</keyword>